<gene>
    <name evidence="1" type="ORF">GPUH_LOCUS2054</name>
</gene>
<reference evidence="3" key="1">
    <citation type="submission" date="2016-06" db="UniProtKB">
        <authorList>
            <consortium name="WormBaseParasite"/>
        </authorList>
    </citation>
    <scope>IDENTIFICATION</scope>
</reference>
<protein>
    <submittedName>
        <fullName evidence="3">PE-PGRS family protein</fullName>
    </submittedName>
</protein>
<sequence length="100" mass="10347">MTMRIRIIADSIKNKRVLLLTYEVSAQETINFNIGSFDDNIAGANSLNGNANSVSQNGGFYGGGGMGGGYYPGGFGGSLAGTAQVLAYDVGQDLRMLMGG</sequence>
<dbReference type="WBParaSite" id="GPUH_0000205901-mRNA-1">
    <property type="protein sequence ID" value="GPUH_0000205901-mRNA-1"/>
    <property type="gene ID" value="GPUH_0000205901"/>
</dbReference>
<evidence type="ECO:0000313" key="3">
    <source>
        <dbReference type="WBParaSite" id="GPUH_0000205901-mRNA-1"/>
    </source>
</evidence>
<name>A0A183D013_9BILA</name>
<evidence type="ECO:0000313" key="2">
    <source>
        <dbReference type="Proteomes" id="UP000271098"/>
    </source>
</evidence>
<proteinExistence type="predicted"/>
<reference evidence="1 2" key="2">
    <citation type="submission" date="2018-11" db="EMBL/GenBank/DDBJ databases">
        <authorList>
            <consortium name="Pathogen Informatics"/>
        </authorList>
    </citation>
    <scope>NUCLEOTIDE SEQUENCE [LARGE SCALE GENOMIC DNA]</scope>
</reference>
<accession>A0A183D013</accession>
<keyword evidence="2" id="KW-1185">Reference proteome</keyword>
<dbReference type="Proteomes" id="UP000271098">
    <property type="component" value="Unassembled WGS sequence"/>
</dbReference>
<evidence type="ECO:0000313" key="1">
    <source>
        <dbReference type="EMBL" id="VDK31794.1"/>
    </source>
</evidence>
<dbReference type="EMBL" id="UYRT01002852">
    <property type="protein sequence ID" value="VDK31794.1"/>
    <property type="molecule type" value="Genomic_DNA"/>
</dbReference>
<organism evidence="3">
    <name type="scientific">Gongylonema pulchrum</name>
    <dbReference type="NCBI Taxonomy" id="637853"/>
    <lineage>
        <taxon>Eukaryota</taxon>
        <taxon>Metazoa</taxon>
        <taxon>Ecdysozoa</taxon>
        <taxon>Nematoda</taxon>
        <taxon>Chromadorea</taxon>
        <taxon>Rhabditida</taxon>
        <taxon>Spirurina</taxon>
        <taxon>Spiruromorpha</taxon>
        <taxon>Spiruroidea</taxon>
        <taxon>Gongylonematidae</taxon>
        <taxon>Gongylonema</taxon>
    </lineage>
</organism>
<dbReference type="AlphaFoldDB" id="A0A183D013"/>